<reference evidence="13" key="2">
    <citation type="submission" date="2020-11" db="EMBL/GenBank/DDBJ databases">
        <authorList>
            <person name="Cecchin M."/>
            <person name="Marcolungo L."/>
            <person name="Rossato M."/>
            <person name="Girolomoni L."/>
            <person name="Cosentino E."/>
            <person name="Cuine S."/>
            <person name="Li-Beisson Y."/>
            <person name="Delledonne M."/>
            <person name="Ballottari M."/>
        </authorList>
    </citation>
    <scope>NUCLEOTIDE SEQUENCE</scope>
    <source>
        <strain evidence="13">211/11P</strain>
        <tissue evidence="13">Whole cell</tissue>
    </source>
</reference>
<feature type="repeat" description="Solcar" evidence="10">
    <location>
        <begin position="205"/>
        <end position="292"/>
    </location>
</feature>
<dbReference type="Proteomes" id="UP001055712">
    <property type="component" value="Unassembled WGS sequence"/>
</dbReference>
<evidence type="ECO:0000256" key="6">
    <source>
        <dbReference type="ARBA" id="ARBA00022792"/>
    </source>
</evidence>
<keyword evidence="12" id="KW-0732">Signal</keyword>
<protein>
    <recommendedName>
        <fullName evidence="15">Mitochondrial uncoupling protein 4</fullName>
    </recommendedName>
</protein>
<evidence type="ECO:0000256" key="8">
    <source>
        <dbReference type="ARBA" id="ARBA00023128"/>
    </source>
</evidence>
<accession>A0A9D4TKE7</accession>
<evidence type="ECO:0008006" key="15">
    <source>
        <dbReference type="Google" id="ProtNLM"/>
    </source>
</evidence>
<keyword evidence="6" id="KW-0999">Mitochondrion inner membrane</keyword>
<dbReference type="FunFam" id="1.50.40.10:FF:000062">
    <property type="entry name" value="mitochondrial uncoupling protein 3"/>
    <property type="match status" value="1"/>
</dbReference>
<feature type="repeat" description="Solcar" evidence="10">
    <location>
        <begin position="101"/>
        <end position="195"/>
    </location>
</feature>
<dbReference type="PROSITE" id="PS50920">
    <property type="entry name" value="SOLCAR"/>
    <property type="match status" value="3"/>
</dbReference>
<evidence type="ECO:0000256" key="12">
    <source>
        <dbReference type="SAM" id="SignalP"/>
    </source>
</evidence>
<feature type="chain" id="PRO_5039533641" description="Mitochondrial uncoupling protein 4" evidence="12">
    <location>
        <begin position="22"/>
        <end position="298"/>
    </location>
</feature>
<proteinExistence type="inferred from homology"/>
<evidence type="ECO:0000256" key="10">
    <source>
        <dbReference type="PROSITE-ProRule" id="PRU00282"/>
    </source>
</evidence>
<dbReference type="InterPro" id="IPR050391">
    <property type="entry name" value="Mito_Metabolite_Transporter"/>
</dbReference>
<keyword evidence="4 10" id="KW-0812">Transmembrane</keyword>
<dbReference type="InterPro" id="IPR002067">
    <property type="entry name" value="MCP"/>
</dbReference>
<evidence type="ECO:0000256" key="4">
    <source>
        <dbReference type="ARBA" id="ARBA00022692"/>
    </source>
</evidence>
<organism evidence="13 14">
    <name type="scientific">Chlorella vulgaris</name>
    <name type="common">Green alga</name>
    <dbReference type="NCBI Taxonomy" id="3077"/>
    <lineage>
        <taxon>Eukaryota</taxon>
        <taxon>Viridiplantae</taxon>
        <taxon>Chlorophyta</taxon>
        <taxon>core chlorophytes</taxon>
        <taxon>Trebouxiophyceae</taxon>
        <taxon>Chlorellales</taxon>
        <taxon>Chlorellaceae</taxon>
        <taxon>Chlorella clade</taxon>
        <taxon>Chlorella</taxon>
    </lineage>
</organism>
<dbReference type="InterPro" id="IPR023395">
    <property type="entry name" value="MCP_dom_sf"/>
</dbReference>
<keyword evidence="8" id="KW-0496">Mitochondrion</keyword>
<comment type="caution">
    <text evidence="13">The sequence shown here is derived from an EMBL/GenBank/DDBJ whole genome shotgun (WGS) entry which is preliminary data.</text>
</comment>
<keyword evidence="9 10" id="KW-0472">Membrane</keyword>
<comment type="similarity">
    <text evidence="2 11">Belongs to the mitochondrial carrier (TC 2.A.29) family.</text>
</comment>
<evidence type="ECO:0000256" key="9">
    <source>
        <dbReference type="ARBA" id="ARBA00023136"/>
    </source>
</evidence>
<evidence type="ECO:0000256" key="11">
    <source>
        <dbReference type="RuleBase" id="RU000488"/>
    </source>
</evidence>
<name>A0A9D4TKE7_CHLVU</name>
<feature type="repeat" description="Solcar" evidence="10">
    <location>
        <begin position="3"/>
        <end position="87"/>
    </location>
</feature>
<keyword evidence="3 11" id="KW-0813">Transport</keyword>
<dbReference type="SUPFAM" id="SSF103506">
    <property type="entry name" value="Mitochondrial carrier"/>
    <property type="match status" value="1"/>
</dbReference>
<dbReference type="Pfam" id="PF00153">
    <property type="entry name" value="Mito_carr"/>
    <property type="match status" value="3"/>
</dbReference>
<gene>
    <name evidence="13" type="ORF">D9Q98_006557</name>
</gene>
<evidence type="ECO:0000313" key="14">
    <source>
        <dbReference type="Proteomes" id="UP001055712"/>
    </source>
</evidence>
<evidence type="ECO:0000256" key="1">
    <source>
        <dbReference type="ARBA" id="ARBA00004448"/>
    </source>
</evidence>
<dbReference type="Gene3D" id="1.50.40.10">
    <property type="entry name" value="Mitochondrial carrier domain"/>
    <property type="match status" value="1"/>
</dbReference>
<dbReference type="AlphaFoldDB" id="A0A9D4TKE7"/>
<keyword evidence="5" id="KW-0677">Repeat</keyword>
<reference evidence="13" key="1">
    <citation type="journal article" date="2019" name="Plant J.">
        <title>Chlorella vulgaris genome assembly and annotation reveals the molecular basis for metabolic acclimation to high light conditions.</title>
        <authorList>
            <person name="Cecchin M."/>
            <person name="Marcolungo L."/>
            <person name="Rossato M."/>
            <person name="Girolomoni L."/>
            <person name="Cosentino E."/>
            <person name="Cuine S."/>
            <person name="Li-Beisson Y."/>
            <person name="Delledonne M."/>
            <person name="Ballottari M."/>
        </authorList>
    </citation>
    <scope>NUCLEOTIDE SEQUENCE</scope>
    <source>
        <strain evidence="13">211/11P</strain>
    </source>
</reference>
<dbReference type="OrthoDB" id="756301at2759"/>
<dbReference type="GO" id="GO:0055085">
    <property type="term" value="P:transmembrane transport"/>
    <property type="evidence" value="ECO:0007669"/>
    <property type="project" value="InterPro"/>
</dbReference>
<dbReference type="InterPro" id="IPR018108">
    <property type="entry name" value="MCP_transmembrane"/>
</dbReference>
<evidence type="ECO:0000256" key="7">
    <source>
        <dbReference type="ARBA" id="ARBA00022989"/>
    </source>
</evidence>
<dbReference type="EMBL" id="SIDB01000009">
    <property type="protein sequence ID" value="KAI3428177.1"/>
    <property type="molecule type" value="Genomic_DNA"/>
</dbReference>
<dbReference type="PANTHER" id="PTHR45618">
    <property type="entry name" value="MITOCHONDRIAL DICARBOXYLATE CARRIER-RELATED"/>
    <property type="match status" value="1"/>
</dbReference>
<keyword evidence="14" id="KW-1185">Reference proteome</keyword>
<keyword evidence="7" id="KW-1133">Transmembrane helix</keyword>
<dbReference type="GO" id="GO:0005743">
    <property type="term" value="C:mitochondrial inner membrane"/>
    <property type="evidence" value="ECO:0007669"/>
    <property type="project" value="UniProtKB-SubCell"/>
</dbReference>
<evidence type="ECO:0000256" key="5">
    <source>
        <dbReference type="ARBA" id="ARBA00022737"/>
    </source>
</evidence>
<comment type="subcellular location">
    <subcellularLocation>
        <location evidence="1">Mitochondrion inner membrane</location>
        <topology evidence="1">Multi-pass membrane protein</topology>
    </subcellularLocation>
</comment>
<sequence length="298" mass="31813">MENDLLLKLLLSGVAASVAETATYPLDLLKTRLQLAGQLGQAAPVTLPSVVRAEGLLALYKGLAPAVLRHFPYTGIRIVAFEQLSMFSRRRLGCEEPGSILPLPVSLMLGLTAGGVAQLVAVPADLVKVRMQADGRLVAAGLQAAPRYRGVLHAFASIFRQQGAAGLWRGSLPAVQRAALVNLGELSTYQQAKQAVLASNLTGGDNVWAHAASSVCSGLAATVISTPADVVKTRLMNQEPHNPAYRGMMHCFTATLRAESWRGLYAGFLPTWARLGPWQLVFWTTTEALRKAGGMEGF</sequence>
<dbReference type="PRINTS" id="PR00926">
    <property type="entry name" value="MITOCARRIER"/>
</dbReference>
<evidence type="ECO:0000313" key="13">
    <source>
        <dbReference type="EMBL" id="KAI3428177.1"/>
    </source>
</evidence>
<evidence type="ECO:0000256" key="2">
    <source>
        <dbReference type="ARBA" id="ARBA00006375"/>
    </source>
</evidence>
<evidence type="ECO:0000256" key="3">
    <source>
        <dbReference type="ARBA" id="ARBA00022448"/>
    </source>
</evidence>
<feature type="signal peptide" evidence="12">
    <location>
        <begin position="1"/>
        <end position="21"/>
    </location>
</feature>